<dbReference type="Pfam" id="PF03551">
    <property type="entry name" value="PadR"/>
    <property type="match status" value="1"/>
</dbReference>
<evidence type="ECO:0000259" key="1">
    <source>
        <dbReference type="Pfam" id="PF03551"/>
    </source>
</evidence>
<dbReference type="RefSeq" id="WP_131610088.1">
    <property type="nucleotide sequence ID" value="NZ_SJSM01000009.1"/>
</dbReference>
<dbReference type="InterPro" id="IPR036388">
    <property type="entry name" value="WH-like_DNA-bd_sf"/>
</dbReference>
<organism evidence="2 4">
    <name type="scientific">Pedobacter hiemivivus</name>
    <dbReference type="NCBI Taxonomy" id="2530454"/>
    <lineage>
        <taxon>Bacteria</taxon>
        <taxon>Pseudomonadati</taxon>
        <taxon>Bacteroidota</taxon>
        <taxon>Sphingobacteriia</taxon>
        <taxon>Sphingobacteriales</taxon>
        <taxon>Sphingobacteriaceae</taxon>
        <taxon>Pedobacter</taxon>
    </lineage>
</organism>
<keyword evidence="4" id="KW-1185">Reference proteome</keyword>
<dbReference type="EMBL" id="SWDX01000004">
    <property type="protein sequence ID" value="TKC61016.1"/>
    <property type="molecule type" value="Genomic_DNA"/>
</dbReference>
<dbReference type="Proteomes" id="UP000291117">
    <property type="component" value="Unassembled WGS sequence"/>
</dbReference>
<sequence length="122" mass="13866">MIAENTQTQMRKGILEYCVLLIISRGEIYASDIIAELKQAKLLVVEGTLYPLLTRLKNNGLLSYNWQESTSGPPRKYYMLTEDGKAILNQLDTTWQELSYAINTSKKVADQESKESTKQTES</sequence>
<dbReference type="OrthoDB" id="9791785at2"/>
<feature type="domain" description="Transcription regulator PadR N-terminal" evidence="1">
    <location>
        <begin position="19"/>
        <end position="89"/>
    </location>
</feature>
<comment type="caution">
    <text evidence="2">The sequence shown here is derived from an EMBL/GenBank/DDBJ whole genome shotgun (WGS) entry which is preliminary data.</text>
</comment>
<proteinExistence type="predicted"/>
<name>A0A4R0N9N7_9SPHI</name>
<dbReference type="InterPro" id="IPR005149">
    <property type="entry name" value="Tscrpt_reg_PadR_N"/>
</dbReference>
<dbReference type="InterPro" id="IPR052509">
    <property type="entry name" value="Metal_resp_DNA-bind_regulator"/>
</dbReference>
<evidence type="ECO:0000313" key="3">
    <source>
        <dbReference type="EMBL" id="TKC61016.1"/>
    </source>
</evidence>
<gene>
    <name evidence="2" type="ORF">EZ444_15645</name>
    <name evidence="3" type="ORF">FBD94_10720</name>
</gene>
<dbReference type="Gene3D" id="1.10.10.10">
    <property type="entry name" value="Winged helix-like DNA-binding domain superfamily/Winged helix DNA-binding domain"/>
    <property type="match status" value="1"/>
</dbReference>
<dbReference type="PANTHER" id="PTHR33169">
    <property type="entry name" value="PADR-FAMILY TRANSCRIPTIONAL REGULATOR"/>
    <property type="match status" value="1"/>
</dbReference>
<accession>A0A4R0N9N7</accession>
<dbReference type="InterPro" id="IPR036390">
    <property type="entry name" value="WH_DNA-bd_sf"/>
</dbReference>
<accession>A0A4V5PCM5</accession>
<dbReference type="Proteomes" id="UP000309594">
    <property type="component" value="Unassembled WGS sequence"/>
</dbReference>
<dbReference type="AlphaFoldDB" id="A0A4R0N9N7"/>
<evidence type="ECO:0000313" key="2">
    <source>
        <dbReference type="EMBL" id="TCC95562.1"/>
    </source>
</evidence>
<dbReference type="EMBL" id="SJSM01000009">
    <property type="protein sequence ID" value="TCC95562.1"/>
    <property type="molecule type" value="Genomic_DNA"/>
</dbReference>
<dbReference type="PANTHER" id="PTHR33169:SF14">
    <property type="entry name" value="TRANSCRIPTIONAL REGULATOR RV3488"/>
    <property type="match status" value="1"/>
</dbReference>
<evidence type="ECO:0000313" key="4">
    <source>
        <dbReference type="Proteomes" id="UP000291117"/>
    </source>
</evidence>
<dbReference type="SUPFAM" id="SSF46785">
    <property type="entry name" value="Winged helix' DNA-binding domain"/>
    <property type="match status" value="1"/>
</dbReference>
<evidence type="ECO:0000313" key="5">
    <source>
        <dbReference type="Proteomes" id="UP000309594"/>
    </source>
</evidence>
<reference evidence="2 4" key="1">
    <citation type="submission" date="2019-02" db="EMBL/GenBank/DDBJ databases">
        <title>Pedobacter sp. RP-3-8 sp. nov., isolated from Arctic soil.</title>
        <authorList>
            <person name="Dahal R.H."/>
        </authorList>
    </citation>
    <scope>NUCLEOTIDE SEQUENCE [LARGE SCALE GENOMIC DNA]</scope>
    <source>
        <strain evidence="2 4">RP-3-8</strain>
    </source>
</reference>
<reference evidence="3 5" key="2">
    <citation type="submission" date="2019-04" db="EMBL/GenBank/DDBJ databases">
        <title>Pedobacter sp. RP-1-16 sp. nov., isolated from Arctic soil.</title>
        <authorList>
            <person name="Dahal R.H."/>
            <person name="Kim D.-U."/>
        </authorList>
    </citation>
    <scope>NUCLEOTIDE SEQUENCE [LARGE SCALE GENOMIC DNA]</scope>
    <source>
        <strain evidence="3 5">RP-1-16</strain>
    </source>
</reference>
<protein>
    <submittedName>
        <fullName evidence="2">PadR family transcriptional regulator</fullName>
    </submittedName>
</protein>